<reference evidence="1" key="1">
    <citation type="submission" date="2024-02" db="EMBL/GenBank/DDBJ databases">
        <title>Metagenome Assembled Genome of Zalaria obscura JY119.</title>
        <authorList>
            <person name="Vighnesh L."/>
            <person name="Jagadeeshwari U."/>
            <person name="Venkata Ramana C."/>
            <person name="Sasikala C."/>
        </authorList>
    </citation>
    <scope>NUCLEOTIDE SEQUENCE</scope>
    <source>
        <strain evidence="1">JY119</strain>
    </source>
</reference>
<evidence type="ECO:0000313" key="2">
    <source>
        <dbReference type="Proteomes" id="UP001320706"/>
    </source>
</evidence>
<dbReference type="EMBL" id="JAMKPW020000041">
    <property type="protein sequence ID" value="KAK8196787.1"/>
    <property type="molecule type" value="Genomic_DNA"/>
</dbReference>
<gene>
    <name evidence="1" type="ORF">M8818_006954</name>
</gene>
<keyword evidence="2" id="KW-1185">Reference proteome</keyword>
<sequence length="148" mass="17236">MDVVQDWATFLLQQAGRHMTPAYLRPIYTITSTIRSYLLPLLDQITKKPDLASIVLLLIILFLSLRILNMLWRAVMFWVRLAYRVVFWGGLVMAGLWIYSRGVDGAVEDVGYWTGIWTKEYEYWKDQAEAARLVGNRMGQGNGRNVWY</sequence>
<proteinExistence type="predicted"/>
<accession>A0ACC3S6H1</accession>
<comment type="caution">
    <text evidence="1">The sequence shown here is derived from an EMBL/GenBank/DDBJ whole genome shotgun (WGS) entry which is preliminary data.</text>
</comment>
<name>A0ACC3S6H1_9PEZI</name>
<organism evidence="1 2">
    <name type="scientific">Zalaria obscura</name>
    <dbReference type="NCBI Taxonomy" id="2024903"/>
    <lineage>
        <taxon>Eukaryota</taxon>
        <taxon>Fungi</taxon>
        <taxon>Dikarya</taxon>
        <taxon>Ascomycota</taxon>
        <taxon>Pezizomycotina</taxon>
        <taxon>Dothideomycetes</taxon>
        <taxon>Dothideomycetidae</taxon>
        <taxon>Dothideales</taxon>
        <taxon>Zalariaceae</taxon>
        <taxon>Zalaria</taxon>
    </lineage>
</organism>
<dbReference type="Proteomes" id="UP001320706">
    <property type="component" value="Unassembled WGS sequence"/>
</dbReference>
<evidence type="ECO:0000313" key="1">
    <source>
        <dbReference type="EMBL" id="KAK8196787.1"/>
    </source>
</evidence>
<protein>
    <submittedName>
        <fullName evidence="1">Uncharacterized protein</fullName>
    </submittedName>
</protein>